<evidence type="ECO:0008006" key="3">
    <source>
        <dbReference type="Google" id="ProtNLM"/>
    </source>
</evidence>
<evidence type="ECO:0000313" key="1">
    <source>
        <dbReference type="EMBL" id="MCP1674629.1"/>
    </source>
</evidence>
<dbReference type="EMBL" id="JALJXV010000003">
    <property type="protein sequence ID" value="MCP1674629.1"/>
    <property type="molecule type" value="Genomic_DNA"/>
</dbReference>
<name>A0AAE3KBB9_9GAMM</name>
<sequence>MGGIVKDGLRVAPMLLGMALLVAGCRAPLALPDAYDGQFAEPPPETADEALLREAYSAWFDGEVLLALYDPADLGALRSRLAEGVISTALWAEVSEHAADQRDRQGHFHMLGIRYRGHGVCLIHAPPGDVAGPAVAALPELAIDRRFALLHELAHCDDAFLADEGFRTLHFHSAADGRFVPGRAYLRYQSEVYADLLAALLVLAEGGSVAAVESVALARDLRLLLGDAEHWSAPALRALLARIDASTLSGARHDELAAIARALLASDAVLDAKAFAALAALARSDGRVAALPAALRGERSGGLPPALARALADPALRQALSRIERAGYAH</sequence>
<dbReference type="Proteomes" id="UP001205843">
    <property type="component" value="Unassembled WGS sequence"/>
</dbReference>
<gene>
    <name evidence="1" type="ORF">J2T57_001731</name>
</gene>
<dbReference type="RefSeq" id="WP_253476773.1">
    <property type="nucleotide sequence ID" value="NZ_JALJXV010000003.1"/>
</dbReference>
<accession>A0AAE3KBB9</accession>
<reference evidence="1" key="1">
    <citation type="submission" date="2022-03" db="EMBL/GenBank/DDBJ databases">
        <title>Genomic Encyclopedia of Type Strains, Phase III (KMG-III): the genomes of soil and plant-associated and newly described type strains.</title>
        <authorList>
            <person name="Whitman W."/>
        </authorList>
    </citation>
    <scope>NUCLEOTIDE SEQUENCE</scope>
    <source>
        <strain evidence="1">ANL 6-2</strain>
    </source>
</reference>
<dbReference type="PROSITE" id="PS51257">
    <property type="entry name" value="PROKAR_LIPOPROTEIN"/>
    <property type="match status" value="1"/>
</dbReference>
<keyword evidence="2" id="KW-1185">Reference proteome</keyword>
<comment type="caution">
    <text evidence="1">The sequence shown here is derived from an EMBL/GenBank/DDBJ whole genome shotgun (WGS) entry which is preliminary data.</text>
</comment>
<dbReference type="AlphaFoldDB" id="A0AAE3KBB9"/>
<organism evidence="1 2">
    <name type="scientific">Natronocella acetinitrilica</name>
    <dbReference type="NCBI Taxonomy" id="414046"/>
    <lineage>
        <taxon>Bacteria</taxon>
        <taxon>Pseudomonadati</taxon>
        <taxon>Pseudomonadota</taxon>
        <taxon>Gammaproteobacteria</taxon>
        <taxon>Chromatiales</taxon>
        <taxon>Ectothiorhodospiraceae</taxon>
        <taxon>Natronocella</taxon>
    </lineage>
</organism>
<protein>
    <recommendedName>
        <fullName evidence="3">Lipoprotein</fullName>
    </recommendedName>
</protein>
<proteinExistence type="predicted"/>
<evidence type="ECO:0000313" key="2">
    <source>
        <dbReference type="Proteomes" id="UP001205843"/>
    </source>
</evidence>